<name>A0A839Z6Y7_9SPHN</name>
<dbReference type="Pfam" id="PF02635">
    <property type="entry name" value="DsrE"/>
    <property type="match status" value="1"/>
</dbReference>
<reference evidence="1 2" key="1">
    <citation type="submission" date="2020-08" db="EMBL/GenBank/DDBJ databases">
        <title>Genomic Encyclopedia of Type Strains, Phase IV (KMG-IV): sequencing the most valuable type-strain genomes for metagenomic binning, comparative biology and taxonomic classification.</title>
        <authorList>
            <person name="Goeker M."/>
        </authorList>
    </citation>
    <scope>NUCLEOTIDE SEQUENCE [LARGE SCALE GENOMIC DNA]</scope>
    <source>
        <strain evidence="1 2">DSM 24194</strain>
    </source>
</reference>
<dbReference type="PANTHER" id="PTHR37691">
    <property type="entry name" value="BLR3518 PROTEIN"/>
    <property type="match status" value="1"/>
</dbReference>
<protein>
    <submittedName>
        <fullName evidence="1">Intracellular sulfur oxidation DsrE/DsrF family protein</fullName>
    </submittedName>
</protein>
<dbReference type="AlphaFoldDB" id="A0A839Z6Y7"/>
<accession>A0A839Z6Y7</accession>
<proteinExistence type="predicted"/>
<dbReference type="RefSeq" id="WP_246332997.1">
    <property type="nucleotide sequence ID" value="NZ_JACICF010000001.1"/>
</dbReference>
<dbReference type="EMBL" id="JACICF010000001">
    <property type="protein sequence ID" value="MBB3764524.1"/>
    <property type="molecule type" value="Genomic_DNA"/>
</dbReference>
<organism evidence="1 2">
    <name type="scientific">Sphingomicrobium lutaoense</name>
    <dbReference type="NCBI Taxonomy" id="515949"/>
    <lineage>
        <taxon>Bacteria</taxon>
        <taxon>Pseudomonadati</taxon>
        <taxon>Pseudomonadota</taxon>
        <taxon>Alphaproteobacteria</taxon>
        <taxon>Sphingomonadales</taxon>
        <taxon>Sphingomonadaceae</taxon>
        <taxon>Sphingomicrobium</taxon>
    </lineage>
</organism>
<dbReference type="InterPro" id="IPR003787">
    <property type="entry name" value="Sulphur_relay_DsrE/F-like"/>
</dbReference>
<gene>
    <name evidence="1" type="ORF">FHS50_001547</name>
</gene>
<sequence length="168" mass="17547">MLLALLLAAQPADWPTGPIIEGHGPHASVEATMDIPQGTVLMHAFDAVELGEDGKSRTLQSIARFINMHAAAGVPADAIRPAVVVHGPAVFALTRDERFGEKFEGKANPNAELVAGLLAHGTRISVCGQSAAAQDVANEDLLPGVEVALSAMTAHALLQRQGYTVNPF</sequence>
<comment type="caution">
    <text evidence="1">The sequence shown here is derived from an EMBL/GenBank/DDBJ whole genome shotgun (WGS) entry which is preliminary data.</text>
</comment>
<dbReference type="Proteomes" id="UP000578569">
    <property type="component" value="Unassembled WGS sequence"/>
</dbReference>
<evidence type="ECO:0000313" key="2">
    <source>
        <dbReference type="Proteomes" id="UP000578569"/>
    </source>
</evidence>
<dbReference type="SUPFAM" id="SSF75169">
    <property type="entry name" value="DsrEFH-like"/>
    <property type="match status" value="1"/>
</dbReference>
<dbReference type="PANTHER" id="PTHR37691:SF1">
    <property type="entry name" value="BLR3518 PROTEIN"/>
    <property type="match status" value="1"/>
</dbReference>
<dbReference type="InterPro" id="IPR027396">
    <property type="entry name" value="DsrEFH-like"/>
</dbReference>
<dbReference type="Gene3D" id="3.40.1260.10">
    <property type="entry name" value="DsrEFH-like"/>
    <property type="match status" value="1"/>
</dbReference>
<evidence type="ECO:0000313" key="1">
    <source>
        <dbReference type="EMBL" id="MBB3764524.1"/>
    </source>
</evidence>
<keyword evidence="2" id="KW-1185">Reference proteome</keyword>